<comment type="caution">
    <text evidence="3">The sequence shown here is derived from an EMBL/GenBank/DDBJ whole genome shotgun (WGS) entry which is preliminary data.</text>
</comment>
<evidence type="ECO:0000313" key="4">
    <source>
        <dbReference type="Proteomes" id="UP001147148"/>
    </source>
</evidence>
<sequence>MYDVKFMFFKLKHCRGISNKELVCLFEKREDCDLTRLSARNLAELLGIKNSKLERFLTSYQQIADNPTIWIDYYKHKEFLFILDDNYPDYLKEIYNPPIGLFYQGDISLLQTPCIAIVGSRDASSYGKDIIKEIVPGLVRRGLTLVSGLASGIDTAAHQESIYNKGKTIGIIGCGLDRIYPKEGKHLQTYMGKNHLVLSEYPEGTPPLPYHFPERNRIIAGVSLGTCVIEAKVRSGSLITASLSLEMGREVFAVPGSILGSGSIGCLKLIQEGAKCVTCAKDILDELIYKI</sequence>
<protein>
    <submittedName>
        <fullName evidence="3">DNA-processing protein DprA</fullName>
    </submittedName>
</protein>
<reference evidence="3" key="1">
    <citation type="submission" date="2022-10" db="EMBL/GenBank/DDBJ databases">
        <title>Vagococcus sp. isolated from poultry meat.</title>
        <authorList>
            <person name="Johansson P."/>
            <person name="Bjorkroth J."/>
        </authorList>
    </citation>
    <scope>NUCLEOTIDE SEQUENCE</scope>
    <source>
        <strain evidence="3">PNs007</strain>
    </source>
</reference>
<dbReference type="PANTHER" id="PTHR43022">
    <property type="entry name" value="PROTEIN SMF"/>
    <property type="match status" value="1"/>
</dbReference>
<dbReference type="EMBL" id="JAPDSH010000001">
    <property type="protein sequence ID" value="MDF0479106.1"/>
    <property type="molecule type" value="Genomic_DNA"/>
</dbReference>
<comment type="similarity">
    <text evidence="1">Belongs to the DprA/Smf family.</text>
</comment>
<keyword evidence="4" id="KW-1185">Reference proteome</keyword>
<accession>A0ABT5WZI9</accession>
<dbReference type="InterPro" id="IPR003488">
    <property type="entry name" value="DprA"/>
</dbReference>
<dbReference type="NCBIfam" id="TIGR00732">
    <property type="entry name" value="dprA"/>
    <property type="match status" value="1"/>
</dbReference>
<proteinExistence type="inferred from homology"/>
<dbReference type="Proteomes" id="UP001147148">
    <property type="component" value="Unassembled WGS sequence"/>
</dbReference>
<evidence type="ECO:0000313" key="3">
    <source>
        <dbReference type="EMBL" id="MDF0479106.1"/>
    </source>
</evidence>
<dbReference type="InterPro" id="IPR057666">
    <property type="entry name" value="DrpA_SLOG"/>
</dbReference>
<dbReference type="Gene3D" id="3.40.50.450">
    <property type="match status" value="1"/>
</dbReference>
<name>A0ABT5WZI9_9ENTE</name>
<dbReference type="Pfam" id="PF02481">
    <property type="entry name" value="DNA_processg_A"/>
    <property type="match status" value="1"/>
</dbReference>
<evidence type="ECO:0000256" key="1">
    <source>
        <dbReference type="ARBA" id="ARBA00006525"/>
    </source>
</evidence>
<dbReference type="RefSeq" id="WP_275470749.1">
    <property type="nucleotide sequence ID" value="NZ_JAPDSH010000001.1"/>
</dbReference>
<feature type="domain" description="Smf/DprA SLOG" evidence="2">
    <location>
        <begin position="79"/>
        <end position="287"/>
    </location>
</feature>
<dbReference type="SUPFAM" id="SSF102405">
    <property type="entry name" value="MCP/YpsA-like"/>
    <property type="match status" value="1"/>
</dbReference>
<organism evidence="3 4">
    <name type="scientific">Vagococcus proximus</name>
    <dbReference type="NCBI Taxonomy" id="2991417"/>
    <lineage>
        <taxon>Bacteria</taxon>
        <taxon>Bacillati</taxon>
        <taxon>Bacillota</taxon>
        <taxon>Bacilli</taxon>
        <taxon>Lactobacillales</taxon>
        <taxon>Enterococcaceae</taxon>
        <taxon>Vagococcus</taxon>
    </lineage>
</organism>
<dbReference type="PANTHER" id="PTHR43022:SF1">
    <property type="entry name" value="PROTEIN SMF"/>
    <property type="match status" value="1"/>
</dbReference>
<evidence type="ECO:0000259" key="2">
    <source>
        <dbReference type="Pfam" id="PF02481"/>
    </source>
</evidence>
<gene>
    <name evidence="3" type="primary">dprA</name>
    <name evidence="3" type="ORF">OL233_02300</name>
</gene>